<protein>
    <submittedName>
        <fullName evidence="1">Uncharacterized protein</fullName>
    </submittedName>
</protein>
<name>A0A948RZJ4_UNCEI</name>
<dbReference type="EMBL" id="JAHJDP010000092">
    <property type="protein sequence ID" value="MBU2692474.1"/>
    <property type="molecule type" value="Genomic_DNA"/>
</dbReference>
<dbReference type="InterPro" id="IPR029052">
    <property type="entry name" value="Metallo-depent_PP-like"/>
</dbReference>
<reference evidence="1" key="1">
    <citation type="submission" date="2021-05" db="EMBL/GenBank/DDBJ databases">
        <title>Energy efficiency and biological interactions define the core microbiome of deep oligotrophic groundwater.</title>
        <authorList>
            <person name="Mehrshad M."/>
            <person name="Lopez-Fernandez M."/>
            <person name="Bell E."/>
            <person name="Bernier-Latmani R."/>
            <person name="Bertilsson S."/>
            <person name="Dopson M."/>
        </authorList>
    </citation>
    <scope>NUCLEOTIDE SEQUENCE</scope>
    <source>
        <strain evidence="1">Modern_marine.mb.64</strain>
    </source>
</reference>
<gene>
    <name evidence="1" type="ORF">KJ970_16255</name>
</gene>
<sequence length="290" mass="31689">MFSPKIWGLLFVCVAFYTQVPATGSEITSTELILIASAESRGEIDPCDCPVQPLGGLPRRASLLREVRDSGHPAVLIELGEVFPPAYQMSNSFTWAAALGTAYGFMGYNLVVFGDEDLALGKAVLDRFQAAFVAENPYGKVAVPPKGGAGYSWIRFDAPTRDQQDLSLSFLVVWPPVNPSEIAVLLDRYHEQADMKIAVIHGNLVAAKGLLADSTFFDHIVVGDGSKFDEVRRINRTSVSGPGIRGRTLSFARLIYGSKNDWIVAGYRLVPVTPDYMDDVVISEVIHELH</sequence>
<dbReference type="AlphaFoldDB" id="A0A948RZJ4"/>
<organism evidence="1 2">
    <name type="scientific">Eiseniibacteriota bacterium</name>
    <dbReference type="NCBI Taxonomy" id="2212470"/>
    <lineage>
        <taxon>Bacteria</taxon>
        <taxon>Candidatus Eiseniibacteriota</taxon>
    </lineage>
</organism>
<comment type="caution">
    <text evidence="1">The sequence shown here is derived from an EMBL/GenBank/DDBJ whole genome shotgun (WGS) entry which is preliminary data.</text>
</comment>
<dbReference type="Proteomes" id="UP000777784">
    <property type="component" value="Unassembled WGS sequence"/>
</dbReference>
<dbReference type="Gene3D" id="3.60.21.10">
    <property type="match status" value="1"/>
</dbReference>
<accession>A0A948RZJ4</accession>
<evidence type="ECO:0000313" key="1">
    <source>
        <dbReference type="EMBL" id="MBU2692474.1"/>
    </source>
</evidence>
<dbReference type="SUPFAM" id="SSF56300">
    <property type="entry name" value="Metallo-dependent phosphatases"/>
    <property type="match status" value="1"/>
</dbReference>
<proteinExistence type="predicted"/>
<evidence type="ECO:0000313" key="2">
    <source>
        <dbReference type="Proteomes" id="UP000777784"/>
    </source>
</evidence>